<dbReference type="EMBL" id="JAMFTH010000004">
    <property type="protein sequence ID" value="MCP8900303.1"/>
    <property type="molecule type" value="Genomic_DNA"/>
</dbReference>
<comment type="caution">
    <text evidence="2">The sequence shown here is derived from an EMBL/GenBank/DDBJ whole genome shotgun (WGS) entry which is preliminary data.</text>
</comment>
<dbReference type="Proteomes" id="UP001139319">
    <property type="component" value="Unassembled WGS sequence"/>
</dbReference>
<dbReference type="InterPro" id="IPR041633">
    <property type="entry name" value="Polbeta"/>
</dbReference>
<protein>
    <submittedName>
        <fullName evidence="2">Nucleotidyltransferase domain-containing protein</fullName>
    </submittedName>
</protein>
<dbReference type="RefSeq" id="WP_253968594.1">
    <property type="nucleotide sequence ID" value="NZ_JAMFTH010000004.1"/>
</dbReference>
<organism evidence="2 3">
    <name type="scientific">Gilvimarinus xylanilyticus</name>
    <dbReference type="NCBI Taxonomy" id="2944139"/>
    <lineage>
        <taxon>Bacteria</taxon>
        <taxon>Pseudomonadati</taxon>
        <taxon>Pseudomonadota</taxon>
        <taxon>Gammaproteobacteria</taxon>
        <taxon>Cellvibrionales</taxon>
        <taxon>Cellvibrionaceae</taxon>
        <taxon>Gilvimarinus</taxon>
    </lineage>
</organism>
<proteinExistence type="predicted"/>
<gene>
    <name evidence="2" type="ORF">M6D89_13440</name>
</gene>
<reference evidence="2" key="2">
    <citation type="submission" date="2023-01" db="EMBL/GenBank/DDBJ databases">
        <title>Gilvimarinus xylanilyticus HB14 isolated from Caulerpa lentillifera aquaculture base in Hainan, China.</title>
        <authorList>
            <person name="Zhang Y.-J."/>
        </authorList>
    </citation>
    <scope>NUCLEOTIDE SEQUENCE</scope>
    <source>
        <strain evidence="2">HB14</strain>
    </source>
</reference>
<feature type="domain" description="Polymerase beta nucleotidyltransferase" evidence="1">
    <location>
        <begin position="5"/>
        <end position="89"/>
    </location>
</feature>
<dbReference type="CDD" id="cd05403">
    <property type="entry name" value="NT_KNTase_like"/>
    <property type="match status" value="1"/>
</dbReference>
<reference evidence="2" key="1">
    <citation type="submission" date="2022-05" db="EMBL/GenBank/DDBJ databases">
        <authorList>
            <person name="Sun H.-N."/>
        </authorList>
    </citation>
    <scope>NUCLEOTIDE SEQUENCE</scope>
    <source>
        <strain evidence="2">HB14</strain>
    </source>
</reference>
<dbReference type="Gene3D" id="3.30.460.10">
    <property type="entry name" value="Beta Polymerase, domain 2"/>
    <property type="match status" value="1"/>
</dbReference>
<dbReference type="Pfam" id="PF18765">
    <property type="entry name" value="Polbeta"/>
    <property type="match status" value="1"/>
</dbReference>
<dbReference type="AlphaFoldDB" id="A0A9X2HXP9"/>
<accession>A0A9X2HXP9</accession>
<evidence type="ECO:0000259" key="1">
    <source>
        <dbReference type="Pfam" id="PF18765"/>
    </source>
</evidence>
<dbReference type="InterPro" id="IPR043519">
    <property type="entry name" value="NT_sf"/>
</dbReference>
<evidence type="ECO:0000313" key="3">
    <source>
        <dbReference type="Proteomes" id="UP001139319"/>
    </source>
</evidence>
<dbReference type="SUPFAM" id="SSF81301">
    <property type="entry name" value="Nucleotidyltransferase"/>
    <property type="match status" value="1"/>
</dbReference>
<evidence type="ECO:0000313" key="2">
    <source>
        <dbReference type="EMBL" id="MCP8900303.1"/>
    </source>
</evidence>
<keyword evidence="3" id="KW-1185">Reference proteome</keyword>
<name>A0A9X2HXP9_9GAMM</name>
<sequence>MTYMAKKDASIVALWLYGSRARGDFHPDSDYDLAVGFNDWLEAPLERRLRPELMAQQWRDSLGISESELSVVDISLVPIPLGLAILTDGQ</sequence>